<feature type="chain" id="PRO_5014942385" evidence="2">
    <location>
        <begin position="22"/>
        <end position="280"/>
    </location>
</feature>
<evidence type="ECO:0000256" key="1">
    <source>
        <dbReference type="SAM" id="Phobius"/>
    </source>
</evidence>
<dbReference type="AlphaFoldDB" id="A0A2N0ANC7"/>
<evidence type="ECO:0000313" key="4">
    <source>
        <dbReference type="Proteomes" id="UP000232145"/>
    </source>
</evidence>
<feature type="signal peptide" evidence="2">
    <location>
        <begin position="1"/>
        <end position="21"/>
    </location>
</feature>
<keyword evidence="2" id="KW-0732">Signal</keyword>
<evidence type="ECO:0000256" key="2">
    <source>
        <dbReference type="SAM" id="SignalP"/>
    </source>
</evidence>
<proteinExistence type="predicted"/>
<accession>A0A2N0ANC7</accession>
<dbReference type="OrthoDB" id="337014at2"/>
<dbReference type="EMBL" id="NPDX01000001">
    <property type="protein sequence ID" value="PJZ85824.1"/>
    <property type="molecule type" value="Genomic_DNA"/>
</dbReference>
<dbReference type="RefSeq" id="WP_100742738.1">
    <property type="nucleotide sequence ID" value="NZ_NPDW01000001.1"/>
</dbReference>
<reference evidence="3 4" key="1">
    <citation type="submission" date="2017-07" db="EMBL/GenBank/DDBJ databases">
        <title>Leptospira spp. isolated from tropical soils.</title>
        <authorList>
            <person name="Thibeaux R."/>
            <person name="Iraola G."/>
            <person name="Ferres I."/>
            <person name="Bierque E."/>
            <person name="Girault D."/>
            <person name="Soupe-Gilbert M.-E."/>
            <person name="Picardeau M."/>
            <person name="Goarant C."/>
        </authorList>
    </citation>
    <scope>NUCLEOTIDE SEQUENCE [LARGE SCALE GENOMIC DNA]</scope>
    <source>
        <strain evidence="3 4">FH2-B-A1</strain>
    </source>
</reference>
<dbReference type="Proteomes" id="UP000232145">
    <property type="component" value="Unassembled WGS sequence"/>
</dbReference>
<comment type="caution">
    <text evidence="3">The sequence shown here is derived from an EMBL/GenBank/DDBJ whole genome shotgun (WGS) entry which is preliminary data.</text>
</comment>
<organism evidence="3 4">
    <name type="scientific">Leptospira harrisiae</name>
    <dbReference type="NCBI Taxonomy" id="2023189"/>
    <lineage>
        <taxon>Bacteria</taxon>
        <taxon>Pseudomonadati</taxon>
        <taxon>Spirochaetota</taxon>
        <taxon>Spirochaetia</taxon>
        <taxon>Leptospirales</taxon>
        <taxon>Leptospiraceae</taxon>
        <taxon>Leptospira</taxon>
    </lineage>
</organism>
<keyword evidence="1" id="KW-0472">Membrane</keyword>
<keyword evidence="1" id="KW-1133">Transmembrane helix</keyword>
<evidence type="ECO:0000313" key="3">
    <source>
        <dbReference type="EMBL" id="PJZ85824.1"/>
    </source>
</evidence>
<feature type="transmembrane region" description="Helical" evidence="1">
    <location>
        <begin position="238"/>
        <end position="261"/>
    </location>
</feature>
<sequence>MRIYFLILLFIATFGPMPTFAETQGDSQEPLTEFIYSLSEVVFSNPFRKEETEIHKRILEANASEVRDLRIQLKNLLRSESIKGSDAKEKNKKFQSLVASFEELPSLGGFLWKEDSGTIYQWGDWSDFYEDGFSKDKLRLEGQIPSFAYEGGTIYFFVRNPPGSLPAEFGFLGWESHFYAFGDEGSLRYTNDFHLDPSERLGDFRKAFDSIRKKFPGSQIISANDLTIFIVPGEPKPIYYVFLFLRLFLIGWTILLSLYIIRMSLSHPKNHLPEHRPPLS</sequence>
<gene>
    <name evidence="3" type="ORF">CH364_06430</name>
</gene>
<protein>
    <submittedName>
        <fullName evidence="3">Uncharacterized protein</fullName>
    </submittedName>
</protein>
<keyword evidence="4" id="KW-1185">Reference proteome</keyword>
<name>A0A2N0ANC7_9LEPT</name>
<keyword evidence="1" id="KW-0812">Transmembrane</keyword>